<comment type="subcellular location">
    <subcellularLocation>
        <location evidence="6">Cytoplasm</location>
    </subcellularLocation>
</comment>
<dbReference type="EC" id="3.1.1.17" evidence="8"/>
<dbReference type="InterPro" id="IPR013658">
    <property type="entry name" value="SGL"/>
</dbReference>
<sequence>MNQLKLVSSEPCHHTEGPQWLKNSNQLMWVDIEEKEVHLYNVESKQHDVISLPQRIGAAVPASDGTIVCALEDGLYIAERDGGLTLLAELERDMVNNRSNDGKVDAAGRFWIGTMPMSGPGWTGSLYSCDAAGRIKKHVEQVGCSNGIDWSKDGRTMYYIDSPTKRVDAFDFDVESGTIANRRPVVQFDDSLGVPDGMCTDAEGRLWVAHWGGHCVTCSDPATGEELYRISLPASQVTSCCFGGANLSTLYITTSRYGLSEEQLKGQPLAGSVFSIEVDAIGKLNPTFKRSN</sequence>
<comment type="catalytic activity">
    <reaction evidence="1">
        <text>D-glucono-1,5-lactone + H2O = D-gluconate + H(+)</text>
        <dbReference type="Rhea" id="RHEA:10440"/>
        <dbReference type="ChEBI" id="CHEBI:15377"/>
        <dbReference type="ChEBI" id="CHEBI:15378"/>
        <dbReference type="ChEBI" id="CHEBI:16217"/>
        <dbReference type="ChEBI" id="CHEBI:18391"/>
        <dbReference type="EC" id="3.1.1.17"/>
    </reaction>
</comment>
<evidence type="ECO:0000256" key="1">
    <source>
        <dbReference type="ARBA" id="ARBA00001589"/>
    </source>
</evidence>
<comment type="cofactor">
    <cofactor evidence="2">
        <name>Ca(2+)</name>
        <dbReference type="ChEBI" id="CHEBI:29108"/>
    </cofactor>
</comment>
<dbReference type="Pfam" id="PF08450">
    <property type="entry name" value="SGL"/>
    <property type="match status" value="1"/>
</dbReference>
<protein>
    <recommendedName>
        <fullName evidence="9">Regucalcin</fullName>
        <ecNumber evidence="8">3.1.1.17</ecNumber>
    </recommendedName>
    <alternativeName>
        <fullName evidence="14">Gluconolactonase</fullName>
    </alternativeName>
</protein>
<dbReference type="GO" id="GO:0016787">
    <property type="term" value="F:hydrolase activity"/>
    <property type="evidence" value="ECO:0007669"/>
    <property type="project" value="UniProtKB-KW"/>
</dbReference>
<evidence type="ECO:0000256" key="4">
    <source>
        <dbReference type="ARBA" id="ARBA00001946"/>
    </source>
</evidence>
<evidence type="ECO:0000256" key="2">
    <source>
        <dbReference type="ARBA" id="ARBA00001913"/>
    </source>
</evidence>
<evidence type="ECO:0000256" key="10">
    <source>
        <dbReference type="ARBA" id="ARBA00022490"/>
    </source>
</evidence>
<name>A0ABW1V4T7_9BACL</name>
<comment type="cofactor">
    <cofactor evidence="3">
        <name>Mn(2+)</name>
        <dbReference type="ChEBI" id="CHEBI:29035"/>
    </cofactor>
</comment>
<evidence type="ECO:0000256" key="14">
    <source>
        <dbReference type="ARBA" id="ARBA00032464"/>
    </source>
</evidence>
<evidence type="ECO:0000313" key="16">
    <source>
        <dbReference type="EMBL" id="MFC6332973.1"/>
    </source>
</evidence>
<comment type="cofactor">
    <cofactor evidence="5">
        <name>Zn(2+)</name>
        <dbReference type="ChEBI" id="CHEBI:29105"/>
    </cofactor>
</comment>
<dbReference type="PRINTS" id="PR01791">
    <property type="entry name" value="REGUCALCIN"/>
</dbReference>
<dbReference type="Proteomes" id="UP001596233">
    <property type="component" value="Unassembled WGS sequence"/>
</dbReference>
<dbReference type="EMBL" id="JBHSTE010000003">
    <property type="protein sequence ID" value="MFC6332973.1"/>
    <property type="molecule type" value="Genomic_DNA"/>
</dbReference>
<dbReference type="InterPro" id="IPR011042">
    <property type="entry name" value="6-blade_b-propeller_TolB-like"/>
</dbReference>
<dbReference type="PANTHER" id="PTHR10907">
    <property type="entry name" value="REGUCALCIN"/>
    <property type="match status" value="1"/>
</dbReference>
<dbReference type="RefSeq" id="WP_379233954.1">
    <property type="nucleotide sequence ID" value="NZ_JBHSTE010000003.1"/>
</dbReference>
<evidence type="ECO:0000256" key="11">
    <source>
        <dbReference type="ARBA" id="ARBA00022723"/>
    </source>
</evidence>
<evidence type="ECO:0000259" key="15">
    <source>
        <dbReference type="Pfam" id="PF08450"/>
    </source>
</evidence>
<dbReference type="InterPro" id="IPR008367">
    <property type="entry name" value="Regucalcin"/>
</dbReference>
<comment type="caution">
    <text evidence="16">The sequence shown here is derived from an EMBL/GenBank/DDBJ whole genome shotgun (WGS) entry which is preliminary data.</text>
</comment>
<evidence type="ECO:0000256" key="6">
    <source>
        <dbReference type="ARBA" id="ARBA00004496"/>
    </source>
</evidence>
<organism evidence="16 17">
    <name type="scientific">Paenibacillus septentrionalis</name>
    <dbReference type="NCBI Taxonomy" id="429342"/>
    <lineage>
        <taxon>Bacteria</taxon>
        <taxon>Bacillati</taxon>
        <taxon>Bacillota</taxon>
        <taxon>Bacilli</taxon>
        <taxon>Bacillales</taxon>
        <taxon>Paenibacillaceae</taxon>
        <taxon>Paenibacillus</taxon>
    </lineage>
</organism>
<evidence type="ECO:0000256" key="12">
    <source>
        <dbReference type="ARBA" id="ARBA00022801"/>
    </source>
</evidence>
<evidence type="ECO:0000256" key="7">
    <source>
        <dbReference type="ARBA" id="ARBA00008853"/>
    </source>
</evidence>
<dbReference type="Gene3D" id="2.120.10.30">
    <property type="entry name" value="TolB, C-terminal domain"/>
    <property type="match status" value="1"/>
</dbReference>
<gene>
    <name evidence="16" type="ORF">ACFP56_10090</name>
</gene>
<evidence type="ECO:0000256" key="8">
    <source>
        <dbReference type="ARBA" id="ARBA00013227"/>
    </source>
</evidence>
<comment type="similarity">
    <text evidence="7">Belongs to the SMP-30/CGR1 family.</text>
</comment>
<feature type="domain" description="SMP-30/Gluconolactonase/LRE-like region" evidence="15">
    <location>
        <begin position="15"/>
        <end position="255"/>
    </location>
</feature>
<dbReference type="PANTHER" id="PTHR10907:SF47">
    <property type="entry name" value="REGUCALCIN"/>
    <property type="match status" value="1"/>
</dbReference>
<evidence type="ECO:0000256" key="13">
    <source>
        <dbReference type="ARBA" id="ARBA00022837"/>
    </source>
</evidence>
<reference evidence="17" key="1">
    <citation type="journal article" date="2019" name="Int. J. Syst. Evol. Microbiol.">
        <title>The Global Catalogue of Microorganisms (GCM) 10K type strain sequencing project: providing services to taxonomists for standard genome sequencing and annotation.</title>
        <authorList>
            <consortium name="The Broad Institute Genomics Platform"/>
            <consortium name="The Broad Institute Genome Sequencing Center for Infectious Disease"/>
            <person name="Wu L."/>
            <person name="Ma J."/>
        </authorList>
    </citation>
    <scope>NUCLEOTIDE SEQUENCE [LARGE SCALE GENOMIC DNA]</scope>
    <source>
        <strain evidence="17">PCU 280</strain>
    </source>
</reference>
<dbReference type="PRINTS" id="PR01790">
    <property type="entry name" value="SMP30FAMILY"/>
</dbReference>
<keyword evidence="10" id="KW-0963">Cytoplasm</keyword>
<keyword evidence="11" id="KW-0479">Metal-binding</keyword>
<dbReference type="SUPFAM" id="SSF63829">
    <property type="entry name" value="Calcium-dependent phosphotriesterase"/>
    <property type="match status" value="1"/>
</dbReference>
<keyword evidence="17" id="KW-1185">Reference proteome</keyword>
<keyword evidence="12 16" id="KW-0378">Hydrolase</keyword>
<accession>A0ABW1V4T7</accession>
<evidence type="ECO:0000313" key="17">
    <source>
        <dbReference type="Proteomes" id="UP001596233"/>
    </source>
</evidence>
<evidence type="ECO:0000256" key="3">
    <source>
        <dbReference type="ARBA" id="ARBA00001936"/>
    </source>
</evidence>
<proteinExistence type="inferred from homology"/>
<keyword evidence="13" id="KW-0106">Calcium</keyword>
<comment type="cofactor">
    <cofactor evidence="4">
        <name>Mg(2+)</name>
        <dbReference type="ChEBI" id="CHEBI:18420"/>
    </cofactor>
</comment>
<evidence type="ECO:0000256" key="5">
    <source>
        <dbReference type="ARBA" id="ARBA00001947"/>
    </source>
</evidence>
<dbReference type="InterPro" id="IPR005511">
    <property type="entry name" value="SMP-30"/>
</dbReference>
<evidence type="ECO:0000256" key="9">
    <source>
        <dbReference type="ARBA" id="ARBA00016808"/>
    </source>
</evidence>